<organism evidence="4 5">
    <name type="scientific">Candidatus Aeolococcus gillhamiae</name>
    <dbReference type="NCBI Taxonomy" id="3127015"/>
    <lineage>
        <taxon>Bacteria</taxon>
        <taxon>Bacillati</taxon>
        <taxon>Candidatus Dormiibacterota</taxon>
        <taxon>Candidatus Dormibacteria</taxon>
        <taxon>Candidatus Aeolococcales</taxon>
        <taxon>Candidatus Aeolococcaceae</taxon>
        <taxon>Candidatus Aeolococcus</taxon>
    </lineage>
</organism>
<dbReference type="RefSeq" id="WP_337314392.1">
    <property type="nucleotide sequence ID" value="NZ_JAEKNS010000160.1"/>
</dbReference>
<dbReference type="InterPro" id="IPR003786">
    <property type="entry name" value="FdhD"/>
</dbReference>
<protein>
    <recommendedName>
        <fullName evidence="3">Sulfur carrier protein FdhD</fullName>
    </recommendedName>
</protein>
<proteinExistence type="inferred from homology"/>
<dbReference type="PANTHER" id="PTHR30592:SF1">
    <property type="entry name" value="SULFUR CARRIER PROTEIN FDHD"/>
    <property type="match status" value="1"/>
</dbReference>
<dbReference type="PIRSF" id="PIRSF015626">
    <property type="entry name" value="FdhD"/>
    <property type="match status" value="1"/>
</dbReference>
<comment type="caution">
    <text evidence="4">The sequence shown here is derived from an EMBL/GenBank/DDBJ whole genome shotgun (WGS) entry which is preliminary data.</text>
</comment>
<keyword evidence="2 3" id="KW-0501">Molybdenum cofactor biosynthesis</keyword>
<keyword evidence="1 3" id="KW-0963">Cytoplasm</keyword>
<comment type="similarity">
    <text evidence="3">Belongs to the FdhD family.</text>
</comment>
<dbReference type="GO" id="GO:0006777">
    <property type="term" value="P:Mo-molybdopterin cofactor biosynthetic process"/>
    <property type="evidence" value="ECO:0007669"/>
    <property type="project" value="UniProtKB-UniRule"/>
</dbReference>
<dbReference type="Gene3D" id="3.10.20.10">
    <property type="match status" value="1"/>
</dbReference>
<dbReference type="SUPFAM" id="SSF53927">
    <property type="entry name" value="Cytidine deaminase-like"/>
    <property type="match status" value="1"/>
</dbReference>
<comment type="function">
    <text evidence="3">Required for formate dehydrogenase (FDH) activity. Acts as a sulfur carrier protein that transfers sulfur from IscS to the molybdenum cofactor prior to its insertion into FDH.</text>
</comment>
<evidence type="ECO:0000256" key="2">
    <source>
        <dbReference type="ARBA" id="ARBA00023150"/>
    </source>
</evidence>
<dbReference type="NCBIfam" id="TIGR00129">
    <property type="entry name" value="fdhD_narQ"/>
    <property type="match status" value="1"/>
</dbReference>
<dbReference type="InterPro" id="IPR016193">
    <property type="entry name" value="Cytidine_deaminase-like"/>
</dbReference>
<sequence length="281" mass="29541">MTALRRRVRQLRVGGDARWLTDELSAEEPLEIRLDGVPLTVTMRTPGADFDLAAGFLVTEGIIGGADDIGAMRMCPHAADAGGDFNVLEVRLVGPGSPVVGQRNFFMTSSCGVCGKASIDAVRTRSRHDVRDDPLVVSPALLATLPDALREAQQVFARTGGLHAAALFDAGGTLLCVREDVGRHNAFDKVIGWAATQRRLPLRSHIILASGRASFELTQKALMAGIPLLAAVSAPSSLAVQLAEESGMTLVGFLRGERMNVYTGQQRVATAVATGGGTAAG</sequence>
<dbReference type="NCBIfam" id="NF001943">
    <property type="entry name" value="PRK00724.1-2"/>
    <property type="match status" value="1"/>
</dbReference>
<feature type="active site" description="Cysteine persulfide intermediate" evidence="3">
    <location>
        <position position="111"/>
    </location>
</feature>
<dbReference type="Proteomes" id="UP000606991">
    <property type="component" value="Unassembled WGS sequence"/>
</dbReference>
<dbReference type="Gene3D" id="3.40.140.10">
    <property type="entry name" value="Cytidine Deaminase, domain 2"/>
    <property type="match status" value="1"/>
</dbReference>
<dbReference type="Pfam" id="PF02634">
    <property type="entry name" value="FdhD-NarQ"/>
    <property type="match status" value="1"/>
</dbReference>
<gene>
    <name evidence="3 4" type="primary">fdhD</name>
    <name evidence="4" type="ORF">JF886_16315</name>
</gene>
<evidence type="ECO:0000256" key="3">
    <source>
        <dbReference type="HAMAP-Rule" id="MF_00187"/>
    </source>
</evidence>
<dbReference type="HAMAP" id="MF_00187">
    <property type="entry name" value="FdhD"/>
    <property type="match status" value="1"/>
</dbReference>
<evidence type="ECO:0000256" key="1">
    <source>
        <dbReference type="ARBA" id="ARBA00022490"/>
    </source>
</evidence>
<name>A0A934NBJ9_9BACT</name>
<dbReference type="GO" id="GO:0005737">
    <property type="term" value="C:cytoplasm"/>
    <property type="evidence" value="ECO:0007669"/>
    <property type="project" value="UniProtKB-SubCell"/>
</dbReference>
<dbReference type="AlphaFoldDB" id="A0A934NBJ9"/>
<evidence type="ECO:0000313" key="4">
    <source>
        <dbReference type="EMBL" id="MBJ7596392.1"/>
    </source>
</evidence>
<accession>A0A934NBJ9</accession>
<reference evidence="4 5" key="1">
    <citation type="submission" date="2020-10" db="EMBL/GenBank/DDBJ databases">
        <title>Ca. Dormibacterota MAGs.</title>
        <authorList>
            <person name="Montgomery K."/>
        </authorList>
    </citation>
    <scope>NUCLEOTIDE SEQUENCE [LARGE SCALE GENOMIC DNA]</scope>
    <source>
        <strain evidence="4">SC8812_S17_18</strain>
    </source>
</reference>
<dbReference type="EMBL" id="JAEKNS010000160">
    <property type="protein sequence ID" value="MBJ7596392.1"/>
    <property type="molecule type" value="Genomic_DNA"/>
</dbReference>
<feature type="binding site" evidence="3">
    <location>
        <begin position="253"/>
        <end position="258"/>
    </location>
    <ligand>
        <name>Mo-bis(molybdopterin guanine dinucleotide)</name>
        <dbReference type="ChEBI" id="CHEBI:60539"/>
    </ligand>
</feature>
<evidence type="ECO:0000313" key="5">
    <source>
        <dbReference type="Proteomes" id="UP000606991"/>
    </source>
</evidence>
<dbReference type="GO" id="GO:0097163">
    <property type="term" value="F:sulfur carrier activity"/>
    <property type="evidence" value="ECO:0007669"/>
    <property type="project" value="UniProtKB-UniRule"/>
</dbReference>
<comment type="subcellular location">
    <subcellularLocation>
        <location evidence="3">Cytoplasm</location>
    </subcellularLocation>
</comment>
<dbReference type="GO" id="GO:0016783">
    <property type="term" value="F:sulfurtransferase activity"/>
    <property type="evidence" value="ECO:0007669"/>
    <property type="project" value="InterPro"/>
</dbReference>
<dbReference type="PANTHER" id="PTHR30592">
    <property type="entry name" value="FORMATE DEHYDROGENASE"/>
    <property type="match status" value="1"/>
</dbReference>